<proteinExistence type="inferred from homology"/>
<evidence type="ECO:0000256" key="2">
    <source>
        <dbReference type="ARBA" id="ARBA00023015"/>
    </source>
</evidence>
<comment type="similarity">
    <text evidence="1">Belongs to the LysR transcriptional regulatory family.</text>
</comment>
<dbReference type="InterPro" id="IPR005119">
    <property type="entry name" value="LysR_subst-bd"/>
</dbReference>
<organism evidence="6 7">
    <name type="scientific">Oceanobacillus jordanicus</name>
    <dbReference type="NCBI Taxonomy" id="2867266"/>
    <lineage>
        <taxon>Bacteria</taxon>
        <taxon>Bacillati</taxon>
        <taxon>Bacillota</taxon>
        <taxon>Bacilli</taxon>
        <taxon>Bacillales</taxon>
        <taxon>Bacillaceae</taxon>
        <taxon>Oceanobacillus</taxon>
    </lineage>
</organism>
<dbReference type="Pfam" id="PF03466">
    <property type="entry name" value="LysR_substrate"/>
    <property type="match status" value="1"/>
</dbReference>
<dbReference type="GO" id="GO:0003700">
    <property type="term" value="F:DNA-binding transcription factor activity"/>
    <property type="evidence" value="ECO:0007669"/>
    <property type="project" value="InterPro"/>
</dbReference>
<evidence type="ECO:0000313" key="6">
    <source>
        <dbReference type="EMBL" id="MCG3417675.1"/>
    </source>
</evidence>
<dbReference type="InterPro" id="IPR000847">
    <property type="entry name" value="LysR_HTH_N"/>
</dbReference>
<dbReference type="GO" id="GO:0000976">
    <property type="term" value="F:transcription cis-regulatory region binding"/>
    <property type="evidence" value="ECO:0007669"/>
    <property type="project" value="TreeGrafter"/>
</dbReference>
<dbReference type="Gene3D" id="1.10.10.10">
    <property type="entry name" value="Winged helix-like DNA-binding domain superfamily/Winged helix DNA-binding domain"/>
    <property type="match status" value="1"/>
</dbReference>
<name>A0AAW5B1T3_9BACI</name>
<evidence type="ECO:0000259" key="5">
    <source>
        <dbReference type="PROSITE" id="PS50931"/>
    </source>
</evidence>
<accession>A0AAW5B1T3</accession>
<dbReference type="InterPro" id="IPR036388">
    <property type="entry name" value="WH-like_DNA-bd_sf"/>
</dbReference>
<sequence length="279" mass="31487">MELRQLITFITIVELDGYKKAAGELGYAQSSITAHMKDLEQELGTPIFDRLGRKMVLTEAGKKFLPYAEKIVRLYAKSKEAIQNTTEPSGQLTIGASESLMIYWLPTIIKRFREKYPLVELTMKSIQYDNLTGQLKKGDIDAAILVETLNFNPTELVTNLIKKDELIHVTADAAIMPDTMLVTEYTCSWRPLVEEYLKGVGKEFISRVELPSVEAIKQSVLCGLGNAMLPTFTVENFMKSGDLQEVHNSKREQVGIFTAMHKNKWVSPSMRAFLEVLES</sequence>
<reference evidence="6 7" key="1">
    <citation type="journal article" date="2022" name="Evol. Bioinform. Online">
        <title>Draft Genome Sequence of Oceanobacillus jordanicus Strain GSFE11, a Halotolerant Plant Growth-Promoting Bacterial Endophyte Isolated From the Jordan Valley.</title>
        <authorList>
            <person name="Alhindi T."/>
            <person name="Albdaiwi R."/>
        </authorList>
    </citation>
    <scope>NUCLEOTIDE SEQUENCE [LARGE SCALE GENOMIC DNA]</scope>
    <source>
        <strain evidence="6 7">GSFE11</strain>
    </source>
</reference>
<dbReference type="CDD" id="cd05466">
    <property type="entry name" value="PBP2_LTTR_substrate"/>
    <property type="match status" value="1"/>
</dbReference>
<evidence type="ECO:0000313" key="7">
    <source>
        <dbReference type="Proteomes" id="UP001199631"/>
    </source>
</evidence>
<dbReference type="PRINTS" id="PR00039">
    <property type="entry name" value="HTHLYSR"/>
</dbReference>
<dbReference type="PROSITE" id="PS50931">
    <property type="entry name" value="HTH_LYSR"/>
    <property type="match status" value="1"/>
</dbReference>
<dbReference type="InterPro" id="IPR036390">
    <property type="entry name" value="WH_DNA-bd_sf"/>
</dbReference>
<evidence type="ECO:0000256" key="4">
    <source>
        <dbReference type="ARBA" id="ARBA00023163"/>
    </source>
</evidence>
<comment type="caution">
    <text evidence="6">The sequence shown here is derived from an EMBL/GenBank/DDBJ whole genome shotgun (WGS) entry which is preliminary data.</text>
</comment>
<keyword evidence="7" id="KW-1185">Reference proteome</keyword>
<dbReference type="EMBL" id="JAIFZM010000001">
    <property type="protein sequence ID" value="MCG3417675.1"/>
    <property type="molecule type" value="Genomic_DNA"/>
</dbReference>
<gene>
    <name evidence="6" type="ORF">K3T81_00815</name>
</gene>
<evidence type="ECO:0000256" key="1">
    <source>
        <dbReference type="ARBA" id="ARBA00009437"/>
    </source>
</evidence>
<dbReference type="PANTHER" id="PTHR30126">
    <property type="entry name" value="HTH-TYPE TRANSCRIPTIONAL REGULATOR"/>
    <property type="match status" value="1"/>
</dbReference>
<dbReference type="PANTHER" id="PTHR30126:SF100">
    <property type="entry name" value="LYSR-FAMILY TRANSCRIPTIONAL REGULATOR"/>
    <property type="match status" value="1"/>
</dbReference>
<dbReference type="AlphaFoldDB" id="A0AAW5B1T3"/>
<dbReference type="Proteomes" id="UP001199631">
    <property type="component" value="Unassembled WGS sequence"/>
</dbReference>
<keyword evidence="2" id="KW-0805">Transcription regulation</keyword>
<dbReference type="FunFam" id="1.10.10.10:FF:000001">
    <property type="entry name" value="LysR family transcriptional regulator"/>
    <property type="match status" value="1"/>
</dbReference>
<dbReference type="SUPFAM" id="SSF53850">
    <property type="entry name" value="Periplasmic binding protein-like II"/>
    <property type="match status" value="1"/>
</dbReference>
<keyword evidence="3" id="KW-0238">DNA-binding</keyword>
<protein>
    <submittedName>
        <fullName evidence="6">LysR family transcriptional regulator</fullName>
    </submittedName>
</protein>
<keyword evidence="4" id="KW-0804">Transcription</keyword>
<evidence type="ECO:0000256" key="3">
    <source>
        <dbReference type="ARBA" id="ARBA00023125"/>
    </source>
</evidence>
<dbReference type="Pfam" id="PF00126">
    <property type="entry name" value="HTH_1"/>
    <property type="match status" value="1"/>
</dbReference>
<dbReference type="RefSeq" id="WP_238017540.1">
    <property type="nucleotide sequence ID" value="NZ_JAIFZM010000001.1"/>
</dbReference>
<dbReference type="Gene3D" id="3.40.190.290">
    <property type="match status" value="1"/>
</dbReference>
<dbReference type="SUPFAM" id="SSF46785">
    <property type="entry name" value="Winged helix' DNA-binding domain"/>
    <property type="match status" value="1"/>
</dbReference>
<feature type="domain" description="HTH lysR-type" evidence="5">
    <location>
        <begin position="1"/>
        <end position="58"/>
    </location>
</feature>